<dbReference type="Pfam" id="PF24883">
    <property type="entry name" value="NPHP3_N"/>
    <property type="match status" value="1"/>
</dbReference>
<dbReference type="STRING" id="1336337.A0A3N4JRL7"/>
<organism evidence="3 4">
    <name type="scientific">Choiromyces venosus 120613-1</name>
    <dbReference type="NCBI Taxonomy" id="1336337"/>
    <lineage>
        <taxon>Eukaryota</taxon>
        <taxon>Fungi</taxon>
        <taxon>Dikarya</taxon>
        <taxon>Ascomycota</taxon>
        <taxon>Pezizomycotina</taxon>
        <taxon>Pezizomycetes</taxon>
        <taxon>Pezizales</taxon>
        <taxon>Tuberaceae</taxon>
        <taxon>Choiromyces</taxon>
    </lineage>
</organism>
<dbReference type="OrthoDB" id="448455at2759"/>
<evidence type="ECO:0000313" key="4">
    <source>
        <dbReference type="Proteomes" id="UP000276215"/>
    </source>
</evidence>
<name>A0A3N4JRL7_9PEZI</name>
<dbReference type="EMBL" id="ML120376">
    <property type="protein sequence ID" value="RPB00964.1"/>
    <property type="molecule type" value="Genomic_DNA"/>
</dbReference>
<gene>
    <name evidence="3" type="ORF">L873DRAFT_719608</name>
</gene>
<dbReference type="AlphaFoldDB" id="A0A3N4JRL7"/>
<feature type="domain" description="Nephrocystin 3-like N-terminal" evidence="2">
    <location>
        <begin position="53"/>
        <end position="94"/>
    </location>
</feature>
<protein>
    <recommendedName>
        <fullName evidence="2">Nephrocystin 3-like N-terminal domain-containing protein</fullName>
    </recommendedName>
</protein>
<keyword evidence="4" id="KW-1185">Reference proteome</keyword>
<keyword evidence="1" id="KW-0677">Repeat</keyword>
<proteinExistence type="predicted"/>
<reference evidence="3 4" key="1">
    <citation type="journal article" date="2018" name="Nat. Ecol. Evol.">
        <title>Pezizomycetes genomes reveal the molecular basis of ectomycorrhizal truffle lifestyle.</title>
        <authorList>
            <person name="Murat C."/>
            <person name="Payen T."/>
            <person name="Noel B."/>
            <person name="Kuo A."/>
            <person name="Morin E."/>
            <person name="Chen J."/>
            <person name="Kohler A."/>
            <person name="Krizsan K."/>
            <person name="Balestrini R."/>
            <person name="Da Silva C."/>
            <person name="Montanini B."/>
            <person name="Hainaut M."/>
            <person name="Levati E."/>
            <person name="Barry K.W."/>
            <person name="Belfiori B."/>
            <person name="Cichocki N."/>
            <person name="Clum A."/>
            <person name="Dockter R.B."/>
            <person name="Fauchery L."/>
            <person name="Guy J."/>
            <person name="Iotti M."/>
            <person name="Le Tacon F."/>
            <person name="Lindquist E.A."/>
            <person name="Lipzen A."/>
            <person name="Malagnac F."/>
            <person name="Mello A."/>
            <person name="Molinier V."/>
            <person name="Miyauchi S."/>
            <person name="Poulain J."/>
            <person name="Riccioni C."/>
            <person name="Rubini A."/>
            <person name="Sitrit Y."/>
            <person name="Splivallo R."/>
            <person name="Traeger S."/>
            <person name="Wang M."/>
            <person name="Zifcakova L."/>
            <person name="Wipf D."/>
            <person name="Zambonelli A."/>
            <person name="Paolocci F."/>
            <person name="Nowrousian M."/>
            <person name="Ottonello S."/>
            <person name="Baldrian P."/>
            <person name="Spatafora J.W."/>
            <person name="Henrissat B."/>
            <person name="Nagy L.G."/>
            <person name="Aury J.M."/>
            <person name="Wincker P."/>
            <person name="Grigoriev I.V."/>
            <person name="Bonfante P."/>
            <person name="Martin F.M."/>
        </authorList>
    </citation>
    <scope>NUCLEOTIDE SEQUENCE [LARGE SCALE GENOMIC DNA]</scope>
    <source>
        <strain evidence="3 4">120613-1</strain>
    </source>
</reference>
<dbReference type="InterPro" id="IPR056884">
    <property type="entry name" value="NPHP3-like_N"/>
</dbReference>
<dbReference type="Proteomes" id="UP000276215">
    <property type="component" value="Unassembled WGS sequence"/>
</dbReference>
<evidence type="ECO:0000313" key="3">
    <source>
        <dbReference type="EMBL" id="RPB00964.1"/>
    </source>
</evidence>
<sequence length="95" mass="10731">MSRYLSDNVNSFNVSNVSNHFTVADHRSEILAWLSPLEPQTRHQDIRTRRVNGVGSWLLQTEEFRSWCDGGRAGESDNATLFCCGNPGVGKTYIR</sequence>
<dbReference type="PANTHER" id="PTHR10039:SF15">
    <property type="entry name" value="NACHT DOMAIN-CONTAINING PROTEIN"/>
    <property type="match status" value="1"/>
</dbReference>
<dbReference type="PANTHER" id="PTHR10039">
    <property type="entry name" value="AMELOGENIN"/>
    <property type="match status" value="1"/>
</dbReference>
<evidence type="ECO:0000256" key="1">
    <source>
        <dbReference type="ARBA" id="ARBA00022737"/>
    </source>
</evidence>
<accession>A0A3N4JRL7</accession>
<evidence type="ECO:0000259" key="2">
    <source>
        <dbReference type="Pfam" id="PF24883"/>
    </source>
</evidence>